<feature type="transmembrane region" description="Helical" evidence="9">
    <location>
        <begin position="6"/>
        <end position="27"/>
    </location>
</feature>
<accession>A0ABM3GA16</accession>
<feature type="domain" description="ABC transporter" evidence="10">
    <location>
        <begin position="910"/>
        <end position="1141"/>
    </location>
</feature>
<dbReference type="SMART" id="SM00382">
    <property type="entry name" value="AAA"/>
    <property type="match status" value="2"/>
</dbReference>
<feature type="transmembrane region" description="Helical" evidence="9">
    <location>
        <begin position="629"/>
        <end position="651"/>
    </location>
</feature>
<dbReference type="GeneID" id="107226015"/>
<dbReference type="CDD" id="cd03244">
    <property type="entry name" value="ABCC_MRP_domain2"/>
    <property type="match status" value="1"/>
</dbReference>
<dbReference type="SUPFAM" id="SSF52540">
    <property type="entry name" value="P-loop containing nucleoside triphosphate hydrolases"/>
    <property type="match status" value="2"/>
</dbReference>
<dbReference type="InterPro" id="IPR003593">
    <property type="entry name" value="AAA+_ATPase"/>
</dbReference>
<dbReference type="CDD" id="cd18579">
    <property type="entry name" value="ABC_6TM_ABCC_D1"/>
    <property type="match status" value="1"/>
</dbReference>
<dbReference type="PANTHER" id="PTHR24223:SF415">
    <property type="entry name" value="FI20190P1"/>
    <property type="match status" value="1"/>
</dbReference>
<feature type="domain" description="ABC transmembrane type-1" evidence="11">
    <location>
        <begin position="1"/>
        <end position="150"/>
    </location>
</feature>
<keyword evidence="7 9" id="KW-0472">Membrane</keyword>
<dbReference type="PROSITE" id="PS00211">
    <property type="entry name" value="ABC_TRANSPORTER_1"/>
    <property type="match status" value="2"/>
</dbReference>
<dbReference type="InterPro" id="IPR003439">
    <property type="entry name" value="ABC_transporter-like_ATP-bd"/>
</dbReference>
<feature type="transmembrane region" description="Helical" evidence="9">
    <location>
        <begin position="805"/>
        <end position="838"/>
    </location>
</feature>
<keyword evidence="3 9" id="KW-0812">Transmembrane</keyword>
<evidence type="ECO:0000256" key="9">
    <source>
        <dbReference type="SAM" id="Phobius"/>
    </source>
</evidence>
<feature type="region of interest" description="Disordered" evidence="8">
    <location>
        <begin position="176"/>
        <end position="202"/>
    </location>
</feature>
<protein>
    <submittedName>
        <fullName evidence="13">Probable multidrug resistance-associated protein lethal(2)03659 isoform X2</fullName>
    </submittedName>
</protein>
<dbReference type="InterPro" id="IPR044746">
    <property type="entry name" value="ABCC_6TM_D1"/>
</dbReference>
<dbReference type="Gene3D" id="1.20.1560.10">
    <property type="entry name" value="ABC transporter type 1, transmembrane domain"/>
    <property type="match status" value="2"/>
</dbReference>
<keyword evidence="5" id="KW-0067">ATP-binding</keyword>
<dbReference type="InterPro" id="IPR017871">
    <property type="entry name" value="ABC_transporter-like_CS"/>
</dbReference>
<dbReference type="CDD" id="cd18580">
    <property type="entry name" value="ABC_6TM_ABCC_D2"/>
    <property type="match status" value="1"/>
</dbReference>
<dbReference type="InterPro" id="IPR036640">
    <property type="entry name" value="ABC1_TM_sf"/>
</dbReference>
<dbReference type="InterPro" id="IPR011527">
    <property type="entry name" value="ABC1_TM_dom"/>
</dbReference>
<proteinExistence type="predicted"/>
<dbReference type="Pfam" id="PF00005">
    <property type="entry name" value="ABC_tran"/>
    <property type="match status" value="2"/>
</dbReference>
<keyword evidence="12" id="KW-1185">Reference proteome</keyword>
<dbReference type="Pfam" id="PF00664">
    <property type="entry name" value="ABC_membrane"/>
    <property type="match status" value="2"/>
</dbReference>
<dbReference type="InterPro" id="IPR050173">
    <property type="entry name" value="ABC_transporter_C-like"/>
</dbReference>
<feature type="domain" description="ABC transmembrane type-1" evidence="11">
    <location>
        <begin position="553"/>
        <end position="878"/>
    </location>
</feature>
<dbReference type="InterPro" id="IPR027417">
    <property type="entry name" value="P-loop_NTPase"/>
</dbReference>
<dbReference type="PANTHER" id="PTHR24223">
    <property type="entry name" value="ATP-BINDING CASSETTE SUB-FAMILY C"/>
    <property type="match status" value="1"/>
</dbReference>
<organism evidence="12 13">
    <name type="scientific">Neodiprion lecontei</name>
    <name type="common">Redheaded pine sawfly</name>
    <dbReference type="NCBI Taxonomy" id="441921"/>
    <lineage>
        <taxon>Eukaryota</taxon>
        <taxon>Metazoa</taxon>
        <taxon>Ecdysozoa</taxon>
        <taxon>Arthropoda</taxon>
        <taxon>Hexapoda</taxon>
        <taxon>Insecta</taxon>
        <taxon>Pterygota</taxon>
        <taxon>Neoptera</taxon>
        <taxon>Endopterygota</taxon>
        <taxon>Hymenoptera</taxon>
        <taxon>Tenthredinoidea</taxon>
        <taxon>Diprionidae</taxon>
        <taxon>Diprioninae</taxon>
        <taxon>Neodiprion</taxon>
    </lineage>
</organism>
<evidence type="ECO:0000256" key="1">
    <source>
        <dbReference type="ARBA" id="ARBA00004141"/>
    </source>
</evidence>
<gene>
    <name evidence="13" type="primary">LOC107226015</name>
</gene>
<name>A0ABM3GA16_NEOLC</name>
<dbReference type="Proteomes" id="UP000829291">
    <property type="component" value="Chromosome 5"/>
</dbReference>
<dbReference type="InterPro" id="IPR044726">
    <property type="entry name" value="ABCC_6TM_D2"/>
</dbReference>
<evidence type="ECO:0000313" key="12">
    <source>
        <dbReference type="Proteomes" id="UP000829291"/>
    </source>
</evidence>
<evidence type="ECO:0000256" key="3">
    <source>
        <dbReference type="ARBA" id="ARBA00022692"/>
    </source>
</evidence>
<dbReference type="CDD" id="cd03250">
    <property type="entry name" value="ABCC_MRP_domain1"/>
    <property type="match status" value="1"/>
</dbReference>
<dbReference type="PROSITE" id="PS50929">
    <property type="entry name" value="ABC_TM1F"/>
    <property type="match status" value="2"/>
</dbReference>
<evidence type="ECO:0000256" key="8">
    <source>
        <dbReference type="SAM" id="MobiDB-lite"/>
    </source>
</evidence>
<reference evidence="13" key="1">
    <citation type="submission" date="2025-08" db="UniProtKB">
        <authorList>
            <consortium name="RefSeq"/>
        </authorList>
    </citation>
    <scope>IDENTIFICATION</scope>
    <source>
        <tissue evidence="13">Thorax and Abdomen</tissue>
    </source>
</reference>
<feature type="compositionally biased region" description="Basic and acidic residues" evidence="8">
    <location>
        <begin position="176"/>
        <end position="189"/>
    </location>
</feature>
<feature type="domain" description="ABC transporter" evidence="10">
    <location>
        <begin position="241"/>
        <end position="478"/>
    </location>
</feature>
<evidence type="ECO:0000256" key="2">
    <source>
        <dbReference type="ARBA" id="ARBA00022448"/>
    </source>
</evidence>
<feature type="transmembrane region" description="Helical" evidence="9">
    <location>
        <begin position="844"/>
        <end position="866"/>
    </location>
</feature>
<keyword evidence="4" id="KW-0547">Nucleotide-binding</keyword>
<feature type="transmembrane region" description="Helical" evidence="9">
    <location>
        <begin position="705"/>
        <end position="724"/>
    </location>
</feature>
<dbReference type="RefSeq" id="XP_046597111.1">
    <property type="nucleotide sequence ID" value="XM_046741155.1"/>
</dbReference>
<evidence type="ECO:0000313" key="13">
    <source>
        <dbReference type="RefSeq" id="XP_046597111.1"/>
    </source>
</evidence>
<evidence type="ECO:0000259" key="11">
    <source>
        <dbReference type="PROSITE" id="PS50929"/>
    </source>
</evidence>
<feature type="transmembrane region" description="Helical" evidence="9">
    <location>
        <begin position="542"/>
        <end position="565"/>
    </location>
</feature>
<dbReference type="SUPFAM" id="SSF90123">
    <property type="entry name" value="ABC transporter transmembrane region"/>
    <property type="match status" value="2"/>
</dbReference>
<keyword evidence="6 9" id="KW-1133">Transmembrane helix</keyword>
<keyword evidence="2" id="KW-0813">Transport</keyword>
<evidence type="ECO:0000256" key="6">
    <source>
        <dbReference type="ARBA" id="ARBA00022989"/>
    </source>
</evidence>
<comment type="subcellular location">
    <subcellularLocation>
        <location evidence="1">Membrane</location>
        <topology evidence="1">Multi-pass membrane protein</topology>
    </subcellularLocation>
</comment>
<dbReference type="PROSITE" id="PS50893">
    <property type="entry name" value="ABC_TRANSPORTER_2"/>
    <property type="match status" value="2"/>
</dbReference>
<evidence type="ECO:0000259" key="10">
    <source>
        <dbReference type="PROSITE" id="PS50893"/>
    </source>
</evidence>
<evidence type="ECO:0000256" key="4">
    <source>
        <dbReference type="ARBA" id="ARBA00022741"/>
    </source>
</evidence>
<dbReference type="Gene3D" id="3.40.50.300">
    <property type="entry name" value="P-loop containing nucleotide triphosphate hydrolases"/>
    <property type="match status" value="2"/>
</dbReference>
<evidence type="ECO:0000256" key="7">
    <source>
        <dbReference type="ARBA" id="ARBA00023136"/>
    </source>
</evidence>
<sequence length="1168" mass="129693">MWESVGFATLVGVGVMIAQTFPIQGYLTRVAAKLRSSIAARTDERVQVMSEMISGIQVVKMYSWEEPFESIVSKVRAMEMKLITYSAYLRGTHLGMMNFSGRVTIYATMVTFALMGNSLTAEVVFPVSSLFHALQMTCALLLPQAVIQASEAAVSLRRVTEFLLLDEVKKLKHLEPTSKDAKRENENRSANDVLENEKEDELEPWMGNKDRVPTEIDRLTNDEMRDMENEISGKFKRGIEIEMVSVMANWISGQQPQTLVEASMKIKSRSLAVIAGSVGSGKSSLLHLLLGELPVESGRLSFFTCKGSEKLRISSRDIRISYSGQDPWLFSASVRDNILFGQPYDEERYQEVTEACALAKDFEQLPHGDLSLVGERGASLSGGQRARVNLARAVYRDADLYLLDDPLSAVDTQVSRHLFNKCIKGFLKDKTRILVTHQLQFLGQVDDVIIIDQGKVRCQGTYDEIAETSLFRELSSHELGVHEVVKEAEEGRENDTDDMAADVTVGFTDALQKVSKGTEEPEDLNEEEIEKGTTSIQVYKSYFLAGGNPCTLILLIVIFIIAQAVTNISDYWLSYWTDHNSIAGALKLNASVNNGNTSSQNIDAKNTTEVSALTESLWFDKSELLSTNVAIQVYTALIVTNVLLIFVRSVFFIRTCMKASRNVHNSMFSNLLRAPMRFFNTNPAGRILNRFSKDMGTMDEILPKAMLETCQILAVTIGIFSIVIVVIPLAVVLVIIITGLVYFVTIFCVKTTQDIKRLEGITKSPVFSQVSSTLDGLTTIRSRGRLVEVMLRKEFDRYQDKHTSACYLTISTLTAFGFAIDLISCLFTTCVCLSFIFIGPRNFLGGSVGLVISQCINLTGLIQFGVRLCVQVISQITSVERILQYTNLPKEGPFTTDKPPPVDWPSKGDLAFNHVSMKYADAEPPVLKDLNMHINPGWKVGIVGRTGAGKSSLISALFRLAEDGLEGEILLDGINTKSIGLRELRPCISIIPQVPVLFSASLRYNLDPFDQYSDVELWDSLREVELGDAVQSLDFQVAEGGANFSVGQRQLICLARAILRNNRLLVLDEATANIDRSTDALIQNTIRRKFTNCTVLTIAHRLNTIMDSDRVLVMEGGCIVEFGPPHLLLKNPNGYFFQMLQQTGKATAEKLAQIAESSYTKLATNTMK</sequence>
<evidence type="ECO:0000256" key="5">
    <source>
        <dbReference type="ARBA" id="ARBA00022840"/>
    </source>
</evidence>